<keyword evidence="6" id="KW-0408">Iron</keyword>
<feature type="domain" description="HhH-GPD" evidence="11">
    <location>
        <begin position="587"/>
        <end position="779"/>
    </location>
</feature>
<dbReference type="SMART" id="SM00478">
    <property type="entry name" value="ENDO3c"/>
    <property type="match status" value="1"/>
</dbReference>
<feature type="region of interest" description="Disordered" evidence="10">
    <location>
        <begin position="16"/>
        <end position="123"/>
    </location>
</feature>
<evidence type="ECO:0000259" key="11">
    <source>
        <dbReference type="SMART" id="SM00478"/>
    </source>
</evidence>
<keyword evidence="5" id="KW-0479">Metal-binding</keyword>
<evidence type="ECO:0000256" key="1">
    <source>
        <dbReference type="ARBA" id="ARBA00001966"/>
    </source>
</evidence>
<dbReference type="GO" id="GO:0035514">
    <property type="term" value="F:DNA demethylase activity"/>
    <property type="evidence" value="ECO:0007669"/>
    <property type="project" value="InterPro"/>
</dbReference>
<dbReference type="InterPro" id="IPR003265">
    <property type="entry name" value="HhH-GPD_domain"/>
</dbReference>
<dbReference type="Pfam" id="PF15628">
    <property type="entry name" value="RRM_DME"/>
    <property type="match status" value="1"/>
</dbReference>
<dbReference type="GO" id="GO:0051539">
    <property type="term" value="F:4 iron, 4 sulfur cluster binding"/>
    <property type="evidence" value="ECO:0007669"/>
    <property type="project" value="UniProtKB-KW"/>
</dbReference>
<feature type="compositionally biased region" description="Basic and acidic residues" evidence="10">
    <location>
        <begin position="74"/>
        <end position="83"/>
    </location>
</feature>
<feature type="compositionally biased region" description="Basic and acidic residues" evidence="10">
    <location>
        <begin position="22"/>
        <end position="34"/>
    </location>
</feature>
<reference evidence="12 13" key="1">
    <citation type="journal article" date="2020" name="Nat. Commun.">
        <title>Genome of Tripterygium wilfordii and identification of cytochrome P450 involved in triptolide biosynthesis.</title>
        <authorList>
            <person name="Tu L."/>
            <person name="Su P."/>
            <person name="Zhang Z."/>
            <person name="Gao L."/>
            <person name="Wang J."/>
            <person name="Hu T."/>
            <person name="Zhou J."/>
            <person name="Zhang Y."/>
            <person name="Zhao Y."/>
            <person name="Liu Y."/>
            <person name="Song Y."/>
            <person name="Tong Y."/>
            <person name="Lu Y."/>
            <person name="Yang J."/>
            <person name="Xu C."/>
            <person name="Jia M."/>
            <person name="Peters R.J."/>
            <person name="Huang L."/>
            <person name="Gao W."/>
        </authorList>
    </citation>
    <scope>NUCLEOTIDE SEQUENCE [LARGE SCALE GENOMIC DNA]</scope>
    <source>
        <strain evidence="13">cv. XIE 37</strain>
        <tissue evidence="12">Leaf</tissue>
    </source>
</reference>
<dbReference type="InterPro" id="IPR011257">
    <property type="entry name" value="DNA_glycosylase"/>
</dbReference>
<evidence type="ECO:0000313" key="13">
    <source>
        <dbReference type="Proteomes" id="UP000593562"/>
    </source>
</evidence>
<dbReference type="GO" id="GO:0141166">
    <property type="term" value="P:chromosomal 5-methylcytosine DNA demethylation pathway"/>
    <property type="evidence" value="ECO:0007669"/>
    <property type="project" value="InterPro"/>
</dbReference>
<evidence type="ECO:0000256" key="4">
    <source>
        <dbReference type="ARBA" id="ARBA00022485"/>
    </source>
</evidence>
<keyword evidence="8" id="KW-0238">DNA-binding</keyword>
<accession>A0A7J7C2C4</accession>
<feature type="compositionally biased region" description="Basic residues" evidence="10">
    <location>
        <begin position="35"/>
        <end position="45"/>
    </location>
</feature>
<evidence type="ECO:0000256" key="3">
    <source>
        <dbReference type="ARBA" id="ARBA00005646"/>
    </source>
</evidence>
<dbReference type="GO" id="GO:0046872">
    <property type="term" value="F:metal ion binding"/>
    <property type="evidence" value="ECO:0007669"/>
    <property type="project" value="UniProtKB-KW"/>
</dbReference>
<proteinExistence type="inferred from homology"/>
<dbReference type="GO" id="GO:0005634">
    <property type="term" value="C:nucleus"/>
    <property type="evidence" value="ECO:0007669"/>
    <property type="project" value="UniProtKB-SubCell"/>
</dbReference>
<dbReference type="Gene3D" id="1.10.1670.10">
    <property type="entry name" value="Helix-hairpin-Helix base-excision DNA repair enzymes (C-terminal)"/>
    <property type="match status" value="1"/>
</dbReference>
<protein>
    <submittedName>
        <fullName evidence="12">Protein ROS1</fullName>
    </submittedName>
</protein>
<name>A0A7J7C2C4_TRIWF</name>
<evidence type="ECO:0000256" key="9">
    <source>
        <dbReference type="ARBA" id="ARBA00023242"/>
    </source>
</evidence>
<evidence type="ECO:0000256" key="2">
    <source>
        <dbReference type="ARBA" id="ARBA00004123"/>
    </source>
</evidence>
<dbReference type="InterPro" id="IPR044811">
    <property type="entry name" value="DME/ROS1"/>
</dbReference>
<gene>
    <name evidence="12" type="ORF">HS088_TW21G00457</name>
</gene>
<dbReference type="GO" id="GO:0003677">
    <property type="term" value="F:DNA binding"/>
    <property type="evidence" value="ECO:0007669"/>
    <property type="project" value="UniProtKB-KW"/>
</dbReference>
<organism evidence="12 13">
    <name type="scientific">Tripterygium wilfordii</name>
    <name type="common">Thunder God vine</name>
    <dbReference type="NCBI Taxonomy" id="458696"/>
    <lineage>
        <taxon>Eukaryota</taxon>
        <taxon>Viridiplantae</taxon>
        <taxon>Streptophyta</taxon>
        <taxon>Embryophyta</taxon>
        <taxon>Tracheophyta</taxon>
        <taxon>Spermatophyta</taxon>
        <taxon>Magnoliopsida</taxon>
        <taxon>eudicotyledons</taxon>
        <taxon>Gunneridae</taxon>
        <taxon>Pentapetalae</taxon>
        <taxon>rosids</taxon>
        <taxon>fabids</taxon>
        <taxon>Celastrales</taxon>
        <taxon>Celastraceae</taxon>
        <taxon>Tripterygium</taxon>
    </lineage>
</organism>
<comment type="subcellular location">
    <subcellularLocation>
        <location evidence="2">Nucleus</location>
    </subcellularLocation>
</comment>
<evidence type="ECO:0000256" key="6">
    <source>
        <dbReference type="ARBA" id="ARBA00023004"/>
    </source>
</evidence>
<dbReference type="Proteomes" id="UP000593562">
    <property type="component" value="Unassembled WGS sequence"/>
</dbReference>
<dbReference type="InterPro" id="IPR003651">
    <property type="entry name" value="Endonuclease3_FeS-loop_motif"/>
</dbReference>
<dbReference type="InterPro" id="IPR023170">
    <property type="entry name" value="HhH_base_excis_C"/>
</dbReference>
<comment type="cofactor">
    <cofactor evidence="1">
        <name>[4Fe-4S] cluster</name>
        <dbReference type="ChEBI" id="CHEBI:49883"/>
    </cofactor>
</comment>
<dbReference type="SUPFAM" id="SSF48150">
    <property type="entry name" value="DNA-glycosylase"/>
    <property type="match status" value="1"/>
</dbReference>
<comment type="similarity">
    <text evidence="3">Belongs to the DNA glycosylase family. DEMETER subfamily.</text>
</comment>
<evidence type="ECO:0000256" key="8">
    <source>
        <dbReference type="ARBA" id="ARBA00023125"/>
    </source>
</evidence>
<dbReference type="EMBL" id="JAAARO010000021">
    <property type="protein sequence ID" value="KAF5728310.1"/>
    <property type="molecule type" value="Genomic_DNA"/>
</dbReference>
<evidence type="ECO:0000256" key="7">
    <source>
        <dbReference type="ARBA" id="ARBA00023014"/>
    </source>
</evidence>
<feature type="compositionally biased region" description="Basic residues" evidence="10">
    <location>
        <begin position="97"/>
        <end position="107"/>
    </location>
</feature>
<dbReference type="SMART" id="SM00525">
    <property type="entry name" value="FES"/>
    <property type="match status" value="1"/>
</dbReference>
<keyword evidence="13" id="KW-1185">Reference proteome</keyword>
<sequence length="1149" mass="131017">MVNDSCLLHHVERAQKNHMNKRQNDVMDFNERAQKKPRKRKHRPKVVVEGTPIQIPEPKTPKPVTPKHASLKKNLCEEIEKSKCGRKRSRKPESDQRKKRKYVRKSSQKASATAEMSESAEKPSMQVLEVDIEDHLGNEQATVDTHQVKASQLNETQAIENHHDIKGRKDLPRIDVQRLEACSNHEIGKTKSCTKVVLNEEEMDSFGTENNDNVKQLTYLDSHDAVNQDIESDGDVHGRHCKAGTLILYPGSVATAKNHNQPKVDLDSETLRTWKLLITKDNSACEDKTDEEKKNWWKEEREVFCGRALAFTSQIYEILGDRRFKPWKGSVVDSVVGVFLTQNVFDHRSSSAYMSLGAKFPVLSEVDHEKGYQNFGTTERQCSIGSTITSAEPTYDSEGNRYFVSEPDETKLDVNGHLENITVSLFKTEGKTDESKEHCCVAVLQKEGSNQASILNMIDSLKEVSKMPKSERVDHERITFLVDSINSAITNEKELPPKDEQEMMVIGKCCLNPENSSQADDVMGKNCQTYNREKGGKTINFHSQNMLTKDLAYDVANTKKQRCGARKVKTKGQKYFSDMACGKIKTYSRRNQKKVKKKHAEPFDWDSLRRMYDTGRPRGSDQADSVDWEAVRCAALSEVAEAIKSRGQQTVIAKRIKDFLDRVVALHGSIDLEWLRNVPPDDAKRYLLEIYGLGLKSVECVRLLTLHHIAFPVDTNIARIAVRLGWVPLQPLPEELLIHLLEQYPAMNSVQKYLWPRLCNLDHQTLYELHYQMITFGKVFCTKKKPNCNSCPMRGECKHFASAFASARLALPEPSDKRIETSTMVVAVQNPAIIVKPAPISLLEAVHIPKFEHQCYNCSPIVQEPLEPRCDESPATAESVCAKSMECDIEDFFKDDYNEIPSIKLNFEEPVTNLRYSIDEHQTIVRDSDTSTALVALSPEVASIPVRKLKNVSRLRTEHQVYQLPDEHPLLEGLERRDPEDPSPYLLAIWRPGETADSVEPPQKRCRKKSGFCNDHTCFSCCCRREQNSNTIRGTILIPCRTEMRASFPLNGTYFQVNEVFADHETSLNPITIPRKWIWNLEKRTVYFGTSISSVTRGLSSSEIQYSFWKGFICIRAIERQTRAPRPLTKRFHLSPPNLGEKRKKKRDN</sequence>
<dbReference type="PANTHER" id="PTHR46213:SF13">
    <property type="entry name" value="DEMETER-LIKE PROTEIN 2-RELATED"/>
    <property type="match status" value="1"/>
</dbReference>
<evidence type="ECO:0000256" key="5">
    <source>
        <dbReference type="ARBA" id="ARBA00022723"/>
    </source>
</evidence>
<dbReference type="FunFam" id="1.10.1670.10:FF:000004">
    <property type="entry name" value="DNA glycosylase/AP lyase ROS1"/>
    <property type="match status" value="1"/>
</dbReference>
<comment type="caution">
    <text evidence="12">The sequence shown here is derived from an EMBL/GenBank/DDBJ whole genome shotgun (WGS) entry which is preliminary data.</text>
</comment>
<dbReference type="PANTHER" id="PTHR46213">
    <property type="entry name" value="TRANSCRIPTIONAL ACTIVATOR DEMETER"/>
    <property type="match status" value="1"/>
</dbReference>
<keyword evidence="9" id="KW-0539">Nucleus</keyword>
<evidence type="ECO:0000313" key="12">
    <source>
        <dbReference type="EMBL" id="KAF5728310.1"/>
    </source>
</evidence>
<evidence type="ECO:0000256" key="10">
    <source>
        <dbReference type="SAM" id="MobiDB-lite"/>
    </source>
</evidence>
<dbReference type="GO" id="GO:0019104">
    <property type="term" value="F:DNA N-glycosylase activity"/>
    <property type="evidence" value="ECO:0007669"/>
    <property type="project" value="InterPro"/>
</dbReference>
<dbReference type="GO" id="GO:0006284">
    <property type="term" value="P:base-excision repair"/>
    <property type="evidence" value="ECO:0007669"/>
    <property type="project" value="InterPro"/>
</dbReference>
<feature type="region of interest" description="Disordered" evidence="10">
    <location>
        <begin position="1126"/>
        <end position="1149"/>
    </location>
</feature>
<dbReference type="CDD" id="cd00056">
    <property type="entry name" value="ENDO3c"/>
    <property type="match status" value="1"/>
</dbReference>
<dbReference type="GO" id="GO:0003906">
    <property type="term" value="F:DNA-(apurinic or apyrimidinic site) endonuclease activity"/>
    <property type="evidence" value="ECO:0007669"/>
    <property type="project" value="UniProtKB-ARBA"/>
</dbReference>
<dbReference type="AlphaFoldDB" id="A0A7J7C2C4"/>
<dbReference type="InParanoid" id="A0A7J7C2C4"/>
<dbReference type="InterPro" id="IPR028925">
    <property type="entry name" value="RRM_DME"/>
</dbReference>
<keyword evidence="7" id="KW-0411">Iron-sulfur</keyword>
<keyword evidence="4" id="KW-0004">4Fe-4S</keyword>